<evidence type="ECO:0000313" key="2">
    <source>
        <dbReference type="Proteomes" id="UP000828390"/>
    </source>
</evidence>
<sequence>MRHVDRATACDDGQSMSINLDVHKTFTFGRYGFLYMDVHTFRLLEMYVSDYFQGRTKLETENELVFGCFENGDGTVQP</sequence>
<evidence type="ECO:0000313" key="1">
    <source>
        <dbReference type="EMBL" id="KAH3898488.1"/>
    </source>
</evidence>
<name>A0A9D4NKU1_DREPO</name>
<dbReference type="EMBL" id="JAIWYP010000001">
    <property type="protein sequence ID" value="KAH3898488.1"/>
    <property type="molecule type" value="Genomic_DNA"/>
</dbReference>
<proteinExistence type="predicted"/>
<comment type="caution">
    <text evidence="1">The sequence shown here is derived from an EMBL/GenBank/DDBJ whole genome shotgun (WGS) entry which is preliminary data.</text>
</comment>
<organism evidence="1 2">
    <name type="scientific">Dreissena polymorpha</name>
    <name type="common">Zebra mussel</name>
    <name type="synonym">Mytilus polymorpha</name>
    <dbReference type="NCBI Taxonomy" id="45954"/>
    <lineage>
        <taxon>Eukaryota</taxon>
        <taxon>Metazoa</taxon>
        <taxon>Spiralia</taxon>
        <taxon>Lophotrochozoa</taxon>
        <taxon>Mollusca</taxon>
        <taxon>Bivalvia</taxon>
        <taxon>Autobranchia</taxon>
        <taxon>Heteroconchia</taxon>
        <taxon>Euheterodonta</taxon>
        <taxon>Imparidentia</taxon>
        <taxon>Neoheterodontei</taxon>
        <taxon>Myida</taxon>
        <taxon>Dreissenoidea</taxon>
        <taxon>Dreissenidae</taxon>
        <taxon>Dreissena</taxon>
    </lineage>
</organism>
<dbReference type="AlphaFoldDB" id="A0A9D4NKU1"/>
<reference evidence="1" key="2">
    <citation type="submission" date="2020-11" db="EMBL/GenBank/DDBJ databases">
        <authorList>
            <person name="McCartney M.A."/>
            <person name="Auch B."/>
            <person name="Kono T."/>
            <person name="Mallez S."/>
            <person name="Becker A."/>
            <person name="Gohl D.M."/>
            <person name="Silverstein K.A.T."/>
            <person name="Koren S."/>
            <person name="Bechman K.B."/>
            <person name="Herman A."/>
            <person name="Abrahante J.E."/>
            <person name="Garbe J."/>
        </authorList>
    </citation>
    <scope>NUCLEOTIDE SEQUENCE</scope>
    <source>
        <strain evidence="1">Duluth1</strain>
        <tissue evidence="1">Whole animal</tissue>
    </source>
</reference>
<dbReference type="Proteomes" id="UP000828390">
    <property type="component" value="Unassembled WGS sequence"/>
</dbReference>
<accession>A0A9D4NKU1</accession>
<gene>
    <name evidence="1" type="ORF">DPMN_022721</name>
</gene>
<keyword evidence="2" id="KW-1185">Reference proteome</keyword>
<protein>
    <submittedName>
        <fullName evidence="1">Uncharacterized protein</fullName>
    </submittedName>
</protein>
<reference evidence="1" key="1">
    <citation type="journal article" date="2019" name="bioRxiv">
        <title>The Genome of the Zebra Mussel, Dreissena polymorpha: A Resource for Invasive Species Research.</title>
        <authorList>
            <person name="McCartney M.A."/>
            <person name="Auch B."/>
            <person name="Kono T."/>
            <person name="Mallez S."/>
            <person name="Zhang Y."/>
            <person name="Obille A."/>
            <person name="Becker A."/>
            <person name="Abrahante J.E."/>
            <person name="Garbe J."/>
            <person name="Badalamenti J.P."/>
            <person name="Herman A."/>
            <person name="Mangelson H."/>
            <person name="Liachko I."/>
            <person name="Sullivan S."/>
            <person name="Sone E.D."/>
            <person name="Koren S."/>
            <person name="Silverstein K.A.T."/>
            <person name="Beckman K.B."/>
            <person name="Gohl D.M."/>
        </authorList>
    </citation>
    <scope>NUCLEOTIDE SEQUENCE</scope>
    <source>
        <strain evidence="1">Duluth1</strain>
        <tissue evidence="1">Whole animal</tissue>
    </source>
</reference>